<dbReference type="PROSITE" id="PS01211">
    <property type="entry name" value="UPF0001"/>
    <property type="match status" value="1"/>
</dbReference>
<evidence type="ECO:0000313" key="6">
    <source>
        <dbReference type="EMBL" id="CAH2097216.1"/>
    </source>
</evidence>
<dbReference type="InterPro" id="IPR029066">
    <property type="entry name" value="PLP-binding_barrel"/>
</dbReference>
<dbReference type="PANTHER" id="PTHR10146">
    <property type="entry name" value="PROLINE SYNTHETASE CO-TRANSCRIBED BACTERIAL HOMOLOG PROTEIN"/>
    <property type="match status" value="1"/>
</dbReference>
<dbReference type="EMBL" id="CAKOGL010000017">
    <property type="protein sequence ID" value="CAH2097216.1"/>
    <property type="molecule type" value="Genomic_DNA"/>
</dbReference>
<dbReference type="InterPro" id="IPR011078">
    <property type="entry name" value="PyrdxlP_homeostasis"/>
</dbReference>
<evidence type="ECO:0000256" key="4">
    <source>
        <dbReference type="RuleBase" id="RU004514"/>
    </source>
</evidence>
<dbReference type="Proteomes" id="UP001153954">
    <property type="component" value="Unassembled WGS sequence"/>
</dbReference>
<keyword evidence="7" id="KW-1185">Reference proteome</keyword>
<comment type="caution">
    <text evidence="6">The sequence shown here is derived from an EMBL/GenBank/DDBJ whole genome shotgun (WGS) entry which is preliminary data.</text>
</comment>
<sequence>MSDEKSDEVDIMHNLKTVLAQIDAAVIRRSKDLPQIVPRLVAVSKIKPASLIIQAYEAGQRHFGENYVNELSEKANDQQILEKCKDIKWHFIGHLQTNKINKLLGSPGLYIVETVDSEKLADNLNKQWGKIRKEETKLNIMVQVNTSGEEAKNGIEPSQVTQLVEHVIKNCPNLDFKGLMTIGQYDYDHKAPNPDFLTLAKCRQEVCEKLNMDIKEVELSMGMSSDFEHAIELGATSVRVGTTIFGARPPKNN</sequence>
<comment type="function">
    <text evidence="2">Pyridoxal 5'-phosphate (PLP)-binding protein, which may be involved in intracellular homeostatic regulation of pyridoxal 5'-phosphate (PLP), the active form of vitamin B6.</text>
</comment>
<gene>
    <name evidence="6" type="ORF">EEDITHA_LOCUS12468</name>
</gene>
<dbReference type="CDD" id="cd06822">
    <property type="entry name" value="PLPDE_III_YBL036c_euk"/>
    <property type="match status" value="1"/>
</dbReference>
<comment type="similarity">
    <text evidence="2 4">Belongs to the pyridoxal phosphate-binding protein YggS/PROSC family.</text>
</comment>
<evidence type="ECO:0000256" key="3">
    <source>
        <dbReference type="PIRSR" id="PIRSR004848-1"/>
    </source>
</evidence>
<proteinExistence type="inferred from homology"/>
<dbReference type="SUPFAM" id="SSF51419">
    <property type="entry name" value="PLP-binding barrel"/>
    <property type="match status" value="1"/>
</dbReference>
<dbReference type="FunFam" id="3.20.20.10:FF:000007">
    <property type="entry name" value="Pyridoxal phosphate homeostasis protein"/>
    <property type="match status" value="1"/>
</dbReference>
<dbReference type="Gene3D" id="3.20.20.10">
    <property type="entry name" value="Alanine racemase"/>
    <property type="match status" value="1"/>
</dbReference>
<dbReference type="Pfam" id="PF01168">
    <property type="entry name" value="Ala_racemase_N"/>
    <property type="match status" value="1"/>
</dbReference>
<feature type="domain" description="Alanine racemase N-terminal" evidence="5">
    <location>
        <begin position="38"/>
        <end position="249"/>
    </location>
</feature>
<dbReference type="PIRSF" id="PIRSF004848">
    <property type="entry name" value="YBL036c_PLPDEIII"/>
    <property type="match status" value="1"/>
</dbReference>
<organism evidence="6 7">
    <name type="scientific">Euphydryas editha</name>
    <name type="common">Edith's checkerspot</name>
    <dbReference type="NCBI Taxonomy" id="104508"/>
    <lineage>
        <taxon>Eukaryota</taxon>
        <taxon>Metazoa</taxon>
        <taxon>Ecdysozoa</taxon>
        <taxon>Arthropoda</taxon>
        <taxon>Hexapoda</taxon>
        <taxon>Insecta</taxon>
        <taxon>Pterygota</taxon>
        <taxon>Neoptera</taxon>
        <taxon>Endopterygota</taxon>
        <taxon>Lepidoptera</taxon>
        <taxon>Glossata</taxon>
        <taxon>Ditrysia</taxon>
        <taxon>Papilionoidea</taxon>
        <taxon>Nymphalidae</taxon>
        <taxon>Nymphalinae</taxon>
        <taxon>Euphydryas</taxon>
    </lineage>
</organism>
<comment type="cofactor">
    <cofactor evidence="3">
        <name>pyridoxal 5'-phosphate</name>
        <dbReference type="ChEBI" id="CHEBI:597326"/>
    </cofactor>
</comment>
<evidence type="ECO:0000259" key="5">
    <source>
        <dbReference type="Pfam" id="PF01168"/>
    </source>
</evidence>
<evidence type="ECO:0000256" key="2">
    <source>
        <dbReference type="HAMAP-Rule" id="MF_03225"/>
    </source>
</evidence>
<reference evidence="6" key="1">
    <citation type="submission" date="2022-03" db="EMBL/GenBank/DDBJ databases">
        <authorList>
            <person name="Tunstrom K."/>
        </authorList>
    </citation>
    <scope>NUCLEOTIDE SEQUENCE</scope>
</reference>
<dbReference type="GO" id="GO:0030170">
    <property type="term" value="F:pyridoxal phosphate binding"/>
    <property type="evidence" value="ECO:0007669"/>
    <property type="project" value="UniProtKB-UniRule"/>
</dbReference>
<dbReference type="NCBIfam" id="TIGR00044">
    <property type="entry name" value="YggS family pyridoxal phosphate-dependent enzyme"/>
    <property type="match status" value="1"/>
</dbReference>
<dbReference type="PANTHER" id="PTHR10146:SF14">
    <property type="entry name" value="PYRIDOXAL PHOSPHATE HOMEOSTASIS PROTEIN"/>
    <property type="match status" value="1"/>
</dbReference>
<accession>A0AAU9UC69</accession>
<protein>
    <recommendedName>
        <fullName evidence="2">Pyridoxal phosphate homeostasis protein</fullName>
        <shortName evidence="2">PLP homeostasis protein</shortName>
    </recommendedName>
</protein>
<name>A0AAU9UC69_EUPED</name>
<dbReference type="InterPro" id="IPR001608">
    <property type="entry name" value="Ala_racemase_N"/>
</dbReference>
<feature type="modified residue" description="N6-(pyridoxal phosphate)lysine" evidence="2 3">
    <location>
        <position position="45"/>
    </location>
</feature>
<keyword evidence="1 2" id="KW-0663">Pyridoxal phosphate</keyword>
<evidence type="ECO:0000313" key="7">
    <source>
        <dbReference type="Proteomes" id="UP001153954"/>
    </source>
</evidence>
<dbReference type="AlphaFoldDB" id="A0AAU9UC69"/>
<evidence type="ECO:0000256" key="1">
    <source>
        <dbReference type="ARBA" id="ARBA00022898"/>
    </source>
</evidence>
<dbReference type="HAMAP" id="MF_02087">
    <property type="entry name" value="PLP_homeostasis"/>
    <property type="match status" value="1"/>
</dbReference>